<dbReference type="InterPro" id="IPR041916">
    <property type="entry name" value="Anti_sigma_zinc_sf"/>
</dbReference>
<dbReference type="EMBL" id="BOOO01000002">
    <property type="protein sequence ID" value="GII27204.1"/>
    <property type="molecule type" value="Genomic_DNA"/>
</dbReference>
<feature type="transmembrane region" description="Helical" evidence="3">
    <location>
        <begin position="163"/>
        <end position="185"/>
    </location>
</feature>
<comment type="caution">
    <text evidence="4">The sequence shown here is derived from an EMBL/GenBank/DDBJ whole genome shotgun (WGS) entry which is preliminary data.</text>
</comment>
<feature type="transmembrane region" description="Helical" evidence="3">
    <location>
        <begin position="216"/>
        <end position="236"/>
    </location>
</feature>
<feature type="transmembrane region" description="Helical" evidence="3">
    <location>
        <begin position="242"/>
        <end position="264"/>
    </location>
</feature>
<accession>A0A8J3TJB1</accession>
<dbReference type="Gene3D" id="1.10.10.1320">
    <property type="entry name" value="Anti-sigma factor, zinc-finger domain"/>
    <property type="match status" value="1"/>
</dbReference>
<feature type="transmembrane region" description="Helical" evidence="3">
    <location>
        <begin position="122"/>
        <end position="142"/>
    </location>
</feature>
<gene>
    <name evidence="4" type="ORF">Pmi06nite_06460</name>
</gene>
<keyword evidence="2" id="KW-0804">Transcription</keyword>
<evidence type="ECO:0008006" key="6">
    <source>
        <dbReference type="Google" id="ProtNLM"/>
    </source>
</evidence>
<keyword evidence="5" id="KW-1185">Reference proteome</keyword>
<dbReference type="Proteomes" id="UP000650628">
    <property type="component" value="Unassembled WGS sequence"/>
</dbReference>
<dbReference type="AlphaFoldDB" id="A0A8J3TJB1"/>
<reference evidence="4 5" key="1">
    <citation type="submission" date="2021-01" db="EMBL/GenBank/DDBJ databases">
        <title>Whole genome shotgun sequence of Planotetraspora mira NBRC 15435.</title>
        <authorList>
            <person name="Komaki H."/>
            <person name="Tamura T."/>
        </authorList>
    </citation>
    <scope>NUCLEOTIDE SEQUENCE [LARGE SCALE GENOMIC DNA]</scope>
    <source>
        <strain evidence="4 5">NBRC 15435</strain>
    </source>
</reference>
<evidence type="ECO:0000313" key="4">
    <source>
        <dbReference type="EMBL" id="GII27204.1"/>
    </source>
</evidence>
<evidence type="ECO:0000256" key="2">
    <source>
        <dbReference type="ARBA" id="ARBA00023163"/>
    </source>
</evidence>
<feature type="transmembrane region" description="Helical" evidence="3">
    <location>
        <begin position="191"/>
        <end position="209"/>
    </location>
</feature>
<dbReference type="RefSeq" id="WP_203951265.1">
    <property type="nucleotide sequence ID" value="NZ_BOOO01000002.1"/>
</dbReference>
<feature type="transmembrane region" description="Helical" evidence="3">
    <location>
        <begin position="98"/>
        <end position="116"/>
    </location>
</feature>
<name>A0A8J3TJB1_9ACTN</name>
<evidence type="ECO:0000313" key="5">
    <source>
        <dbReference type="Proteomes" id="UP000650628"/>
    </source>
</evidence>
<protein>
    <recommendedName>
        <fullName evidence="6">Zf-HC2 domain-containing protein</fullName>
    </recommendedName>
</protein>
<evidence type="ECO:0000256" key="1">
    <source>
        <dbReference type="ARBA" id="ARBA00023015"/>
    </source>
</evidence>
<keyword evidence="3" id="KW-1133">Transmembrane helix</keyword>
<keyword evidence="3" id="KW-0812">Transmembrane</keyword>
<organism evidence="4 5">
    <name type="scientific">Planotetraspora mira</name>
    <dbReference type="NCBI Taxonomy" id="58121"/>
    <lineage>
        <taxon>Bacteria</taxon>
        <taxon>Bacillati</taxon>
        <taxon>Actinomycetota</taxon>
        <taxon>Actinomycetes</taxon>
        <taxon>Streptosporangiales</taxon>
        <taxon>Streptosporangiaceae</taxon>
        <taxon>Planotetraspora</taxon>
    </lineage>
</organism>
<keyword evidence="3" id="KW-0472">Membrane</keyword>
<evidence type="ECO:0000256" key="3">
    <source>
        <dbReference type="SAM" id="Phobius"/>
    </source>
</evidence>
<proteinExistence type="predicted"/>
<sequence>MSARDWHVADDDLRAYADGAAQPPWLWSTETHLAACPRCRQRLAEHVDPAAVRAGWARLDAELDAPRPGPVEALLVRLGLPAHTARLLACTPALRRSWLTAVGFALAVTTAAAHLARSNTVPIPLLAIAPLLPLIGVAISFGPRVDPSYELAVVAPLHTFRLLLLRCAAVLSATTALTGVASLAMPEYSPVVLGWLAPSLALTLLSLALTPRFGPVTAALAVGFGWLALLGATVHVTTGESVLFTAPGQAGLAAIAAAAAMALWKVRAAFDTNHHLGRTADPTTRRTT</sequence>
<keyword evidence="1" id="KW-0805">Transcription regulation</keyword>